<dbReference type="RefSeq" id="WP_154607833.1">
    <property type="nucleotide sequence ID" value="NZ_CP072115.1"/>
</dbReference>
<dbReference type="InterPro" id="IPR011032">
    <property type="entry name" value="GroES-like_sf"/>
</dbReference>
<evidence type="ECO:0000313" key="6">
    <source>
        <dbReference type="EMBL" id="MWV55810.1"/>
    </source>
</evidence>
<comment type="caution">
    <text evidence="6">The sequence shown here is derived from an EMBL/GenBank/DDBJ whole genome shotgun (WGS) entry which is preliminary data.</text>
</comment>
<dbReference type="EMBL" id="WUBJ01000002">
    <property type="protein sequence ID" value="MWV55810.1"/>
    <property type="molecule type" value="Genomic_DNA"/>
</dbReference>
<dbReference type="GO" id="GO:0051082">
    <property type="term" value="F:unfolded protein binding"/>
    <property type="evidence" value="ECO:0007669"/>
    <property type="project" value="TreeGrafter"/>
</dbReference>
<evidence type="ECO:0000256" key="2">
    <source>
        <dbReference type="ARBA" id="ARBA00023186"/>
    </source>
</evidence>
<dbReference type="PANTHER" id="PTHR10772:SF58">
    <property type="entry name" value="CO-CHAPERONIN GROES"/>
    <property type="match status" value="1"/>
</dbReference>
<evidence type="ECO:0000313" key="8">
    <source>
        <dbReference type="Proteomes" id="UP000435423"/>
    </source>
</evidence>
<dbReference type="PANTHER" id="PTHR10772">
    <property type="entry name" value="10 KDA HEAT SHOCK PROTEIN"/>
    <property type="match status" value="1"/>
</dbReference>
<dbReference type="GO" id="GO:0046872">
    <property type="term" value="F:metal ion binding"/>
    <property type="evidence" value="ECO:0007669"/>
    <property type="project" value="TreeGrafter"/>
</dbReference>
<evidence type="ECO:0000313" key="5">
    <source>
        <dbReference type="EMBL" id="MTB63828.1"/>
    </source>
</evidence>
<dbReference type="SMART" id="SM00883">
    <property type="entry name" value="Cpn10"/>
    <property type="match status" value="1"/>
</dbReference>
<dbReference type="Gene3D" id="2.30.33.40">
    <property type="entry name" value="GroES chaperonin"/>
    <property type="match status" value="1"/>
</dbReference>
<keyword evidence="2 3" id="KW-0143">Chaperone</keyword>
<comment type="function">
    <text evidence="3 4">Together with the chaperonin GroEL, plays an essential role in assisting protein folding. The GroEL-GroES system forms a nano-cage that allows encapsulation of the non-native substrate proteins and provides a physical environment optimized to promote and accelerate protein folding. GroES binds to the apical surface of the GroEL ring, thereby capping the opening of the GroEL channel.</text>
</comment>
<accession>A0A6I4RDD3</accession>
<dbReference type="GO" id="GO:0005524">
    <property type="term" value="F:ATP binding"/>
    <property type="evidence" value="ECO:0007669"/>
    <property type="project" value="InterPro"/>
</dbReference>
<reference evidence="5 7" key="2">
    <citation type="submission" date="2019-11" db="EMBL/GenBank/DDBJ databases">
        <title>Streptococcis sp. isolated from the respiratory tract of Marmot.</title>
        <authorList>
            <person name="Zhang G."/>
        </authorList>
    </citation>
    <scope>NUCLEOTIDE SEQUENCE [LARGE SCALE GENOMIC DNA]</scope>
    <source>
        <strain evidence="7">zg-86</strain>
        <strain evidence="5">Zg-86</strain>
    </source>
</reference>
<dbReference type="GO" id="GO:0005737">
    <property type="term" value="C:cytoplasm"/>
    <property type="evidence" value="ECO:0007669"/>
    <property type="project" value="UniProtKB-SubCell"/>
</dbReference>
<name>A0A6I4RDD3_9STRE</name>
<proteinExistence type="inferred from homology"/>
<dbReference type="InterPro" id="IPR037124">
    <property type="entry name" value="Chaperonin_GroES_sf"/>
</dbReference>
<dbReference type="CDD" id="cd00320">
    <property type="entry name" value="cpn10"/>
    <property type="match status" value="1"/>
</dbReference>
<evidence type="ECO:0000256" key="3">
    <source>
        <dbReference type="HAMAP-Rule" id="MF_00580"/>
    </source>
</evidence>
<sequence length="94" mass="10064">MLKPLNDRVVVKLEEQEEQTVGGFVLAGHAHETTKTAKVLAVGEGIRTLTGELVSPSVKSGDTVLLENHAGIEVKHGDEKVLLVREADILAVVE</sequence>
<dbReference type="GO" id="GO:0044183">
    <property type="term" value="F:protein folding chaperone"/>
    <property type="evidence" value="ECO:0007669"/>
    <property type="project" value="InterPro"/>
</dbReference>
<dbReference type="HAMAP" id="MF_00580">
    <property type="entry name" value="CH10"/>
    <property type="match status" value="1"/>
</dbReference>
<dbReference type="Proteomes" id="UP000435060">
    <property type="component" value="Unassembled WGS sequence"/>
</dbReference>
<reference evidence="6 8" key="1">
    <citation type="submission" date="2019-10" db="EMBL/GenBank/DDBJ databases">
        <title>Streptococcis sp, isolated from the respiratory tract of Marmot.</title>
        <authorList>
            <person name="Zhang G."/>
        </authorList>
    </citation>
    <scope>NUCLEOTIDE SEQUENCE [LARGE SCALE GENOMIC DNA]</scope>
    <source>
        <strain evidence="8">zg-70</strain>
        <strain evidence="6">Zg-70</strain>
    </source>
</reference>
<dbReference type="InterPro" id="IPR020818">
    <property type="entry name" value="Chaperonin_GroES"/>
</dbReference>
<dbReference type="GO" id="GO:0051087">
    <property type="term" value="F:protein-folding chaperone binding"/>
    <property type="evidence" value="ECO:0007669"/>
    <property type="project" value="TreeGrafter"/>
</dbReference>
<keyword evidence="3" id="KW-0963">Cytoplasm</keyword>
<dbReference type="FunFam" id="2.30.33.40:FF:000007">
    <property type="entry name" value="10 kDa chaperonin"/>
    <property type="match status" value="1"/>
</dbReference>
<keyword evidence="7" id="KW-1185">Reference proteome</keyword>
<dbReference type="PRINTS" id="PR00297">
    <property type="entry name" value="CHAPERONIN10"/>
</dbReference>
<dbReference type="SUPFAM" id="SSF50129">
    <property type="entry name" value="GroES-like"/>
    <property type="match status" value="1"/>
</dbReference>
<gene>
    <name evidence="3" type="primary">groES</name>
    <name evidence="3" type="synonym">groS</name>
    <name evidence="5" type="ORF">GGG87_02215</name>
    <name evidence="6" type="ORF">GGH11_02220</name>
</gene>
<dbReference type="InterPro" id="IPR018369">
    <property type="entry name" value="Chaprnonin_Cpn10_CS"/>
</dbReference>
<evidence type="ECO:0000313" key="7">
    <source>
        <dbReference type="Proteomes" id="UP000435060"/>
    </source>
</evidence>
<dbReference type="NCBIfam" id="NF001528">
    <property type="entry name" value="PRK00364.1-4"/>
    <property type="match status" value="1"/>
</dbReference>
<dbReference type="Pfam" id="PF00166">
    <property type="entry name" value="Cpn10"/>
    <property type="match status" value="1"/>
</dbReference>
<dbReference type="Proteomes" id="UP000435423">
    <property type="component" value="Unassembled WGS sequence"/>
</dbReference>
<dbReference type="AlphaFoldDB" id="A0A6I4RDD3"/>
<comment type="similarity">
    <text evidence="1 3 4">Belongs to the GroES chaperonin family.</text>
</comment>
<comment type="subunit">
    <text evidence="3">Heptamer of 7 subunits arranged in a ring. Interacts with the chaperonin GroEL.</text>
</comment>
<evidence type="ECO:0000256" key="4">
    <source>
        <dbReference type="RuleBase" id="RU000535"/>
    </source>
</evidence>
<protein>
    <recommendedName>
        <fullName evidence="3">Co-chaperonin GroES</fullName>
    </recommendedName>
    <alternativeName>
        <fullName evidence="3">10 kDa chaperonin</fullName>
    </alternativeName>
    <alternativeName>
        <fullName evidence="3">Chaperonin-10</fullName>
        <shortName evidence="3">Cpn10</shortName>
    </alternativeName>
</protein>
<comment type="subcellular location">
    <subcellularLocation>
        <location evidence="3">Cytoplasm</location>
    </subcellularLocation>
</comment>
<dbReference type="EMBL" id="WLCG01000002">
    <property type="protein sequence ID" value="MTB63828.1"/>
    <property type="molecule type" value="Genomic_DNA"/>
</dbReference>
<organism evidence="6 8">
    <name type="scientific">Streptococcus zhangguiae</name>
    <dbReference type="NCBI Taxonomy" id="2664091"/>
    <lineage>
        <taxon>Bacteria</taxon>
        <taxon>Bacillati</taxon>
        <taxon>Bacillota</taxon>
        <taxon>Bacilli</taxon>
        <taxon>Lactobacillales</taxon>
        <taxon>Streptococcaceae</taxon>
        <taxon>Streptococcus</taxon>
    </lineage>
</organism>
<evidence type="ECO:0000256" key="1">
    <source>
        <dbReference type="ARBA" id="ARBA00006975"/>
    </source>
</evidence>
<dbReference type="PROSITE" id="PS00681">
    <property type="entry name" value="CHAPERONINS_CPN10"/>
    <property type="match status" value="1"/>
</dbReference>